<comment type="caution">
    <text evidence="1">The sequence shown here is derived from an EMBL/GenBank/DDBJ whole genome shotgun (WGS) entry which is preliminary data.</text>
</comment>
<organism evidence="1 2">
    <name type="scientific">Psychroflexus salis</name>
    <dbReference type="NCBI Taxonomy" id="1526574"/>
    <lineage>
        <taxon>Bacteria</taxon>
        <taxon>Pseudomonadati</taxon>
        <taxon>Bacteroidota</taxon>
        <taxon>Flavobacteriia</taxon>
        <taxon>Flavobacteriales</taxon>
        <taxon>Flavobacteriaceae</taxon>
        <taxon>Psychroflexus</taxon>
    </lineage>
</organism>
<protein>
    <recommendedName>
        <fullName evidence="3">DUF1737 domain-containing protein</fullName>
    </recommendedName>
</protein>
<sequence>MNEVKILRFTSSEKLETEINALLKTGYKLDTNFKIENDGTQFYALMFK</sequence>
<gene>
    <name evidence="1" type="ORF">GCM10010831_11840</name>
</gene>
<reference evidence="1 2" key="1">
    <citation type="journal article" date="2014" name="Int. J. Syst. Evol. Microbiol.">
        <title>Complete genome sequence of Corynebacterium casei LMG S-19264T (=DSM 44701T), isolated from a smear-ripened cheese.</title>
        <authorList>
            <consortium name="US DOE Joint Genome Institute (JGI-PGF)"/>
            <person name="Walter F."/>
            <person name="Albersmeier A."/>
            <person name="Kalinowski J."/>
            <person name="Ruckert C."/>
        </authorList>
    </citation>
    <scope>NUCLEOTIDE SEQUENCE [LARGE SCALE GENOMIC DNA]</scope>
    <source>
        <strain evidence="1 2">CGMCC 1.12925</strain>
    </source>
</reference>
<evidence type="ECO:0008006" key="3">
    <source>
        <dbReference type="Google" id="ProtNLM"/>
    </source>
</evidence>
<evidence type="ECO:0000313" key="1">
    <source>
        <dbReference type="EMBL" id="GGE12029.1"/>
    </source>
</evidence>
<keyword evidence="2" id="KW-1185">Reference proteome</keyword>
<evidence type="ECO:0000313" key="2">
    <source>
        <dbReference type="Proteomes" id="UP000599688"/>
    </source>
</evidence>
<proteinExistence type="predicted"/>
<dbReference type="RefSeq" id="WP_188405895.1">
    <property type="nucleotide sequence ID" value="NZ_BMGL01000006.1"/>
</dbReference>
<accession>A0A916ZSN8</accession>
<dbReference type="Proteomes" id="UP000599688">
    <property type="component" value="Unassembled WGS sequence"/>
</dbReference>
<dbReference type="AlphaFoldDB" id="A0A916ZSN8"/>
<dbReference type="EMBL" id="BMGL01000006">
    <property type="protein sequence ID" value="GGE12029.1"/>
    <property type="molecule type" value="Genomic_DNA"/>
</dbReference>
<name>A0A916ZSN8_9FLAO</name>